<feature type="chain" id="PRO_5019016348" evidence="2">
    <location>
        <begin position="29"/>
        <end position="580"/>
    </location>
</feature>
<dbReference type="OrthoDB" id="1706086at2"/>
<dbReference type="KEGG" id="plut:EI981_28290"/>
<dbReference type="Proteomes" id="UP000270678">
    <property type="component" value="Chromosome"/>
</dbReference>
<dbReference type="Pfam" id="PF00395">
    <property type="entry name" value="SLH"/>
    <property type="match status" value="3"/>
</dbReference>
<keyword evidence="2" id="KW-0732">Signal</keyword>
<name>A0A3S9V607_9BACL</name>
<sequence>MNKKLFIWFTALTIGLTSTVSMGGSVFAANTSADFIDLQGLDGAKRAKIDALIQAGIINGVSSTNFGLQEEMNRAQFAKVAALIFNLPVNPNQQQSSFSDVRSDDLANGYALPYIEAVRAAGITDGVGGGQFNPAGQVTKEQLAAFLIRGLGRDGQAQSTPGSGDQTVSDWAQGYVQMSLQLGLLQNAPDGTFGGTAGASRELLATSSFESAKTFEAAQPLEVSGTNFAAGNKLELTMTAGIDPSSIDLSKILVNGVPLDPKLDSYELSEDKKTIIIKLHQGYKLDSSKTPIIVVSGLKTSFGNEIKNDSNKPIPVKLTEPPVAPQVPASTPSTFSPSPSTPSVPSTPTPDVTLTIHVSNAEITQTSASFPITGSVTGSVYYSVLLSDMGAPNLDEIKLGTNAVVHGSVDLDGTKGDLNLQGLLPGTSYILYAYEFANNKTSTISKVSFQTLAEQQNGPTITFDEFETIRTQGDISDTIHAGVYTGEYNRLYYVLTEFPSVFPSVEQVQSGKDGAGVNAIQQGIIEIETASQRADIHIYENLLPSKTYCLYIVGSKGDLYSQVVGLIFERTDLANETFTN</sequence>
<evidence type="ECO:0000313" key="4">
    <source>
        <dbReference type="EMBL" id="AZS17949.1"/>
    </source>
</evidence>
<proteinExistence type="predicted"/>
<evidence type="ECO:0000256" key="1">
    <source>
        <dbReference type="SAM" id="MobiDB-lite"/>
    </source>
</evidence>
<dbReference type="InterPro" id="IPR001119">
    <property type="entry name" value="SLH_dom"/>
</dbReference>
<organism evidence="4 5">
    <name type="scientific">Paenibacillus lutimineralis</name>
    <dbReference type="NCBI Taxonomy" id="2707005"/>
    <lineage>
        <taxon>Bacteria</taxon>
        <taxon>Bacillati</taxon>
        <taxon>Bacillota</taxon>
        <taxon>Bacilli</taxon>
        <taxon>Bacillales</taxon>
        <taxon>Paenibacillaceae</taxon>
        <taxon>Paenibacillus</taxon>
    </lineage>
</organism>
<feature type="domain" description="SLH" evidence="3">
    <location>
        <begin position="98"/>
        <end position="161"/>
    </location>
</feature>
<feature type="compositionally biased region" description="Pro residues" evidence="1">
    <location>
        <begin position="339"/>
        <end position="348"/>
    </location>
</feature>
<dbReference type="RefSeq" id="WP_127003991.1">
    <property type="nucleotide sequence ID" value="NZ_CP034346.1"/>
</dbReference>
<evidence type="ECO:0000313" key="5">
    <source>
        <dbReference type="Proteomes" id="UP000270678"/>
    </source>
</evidence>
<dbReference type="EMBL" id="CP034346">
    <property type="protein sequence ID" value="AZS17949.1"/>
    <property type="molecule type" value="Genomic_DNA"/>
</dbReference>
<dbReference type="AlphaFoldDB" id="A0A3S9V607"/>
<dbReference type="PROSITE" id="PS51272">
    <property type="entry name" value="SLH"/>
    <property type="match status" value="2"/>
</dbReference>
<reference evidence="5" key="1">
    <citation type="submission" date="2018-12" db="EMBL/GenBank/DDBJ databases">
        <title>Complete genome sequence of Paenibacillus sp. MBLB1234.</title>
        <authorList>
            <person name="Nam Y.-D."/>
            <person name="Kang J."/>
            <person name="Chung W.-H."/>
            <person name="Park Y.S."/>
        </authorList>
    </citation>
    <scope>NUCLEOTIDE SEQUENCE [LARGE SCALE GENOMIC DNA]</scope>
    <source>
        <strain evidence="5">MBLB1234</strain>
    </source>
</reference>
<feature type="region of interest" description="Disordered" evidence="1">
    <location>
        <begin position="309"/>
        <end position="349"/>
    </location>
</feature>
<feature type="signal peptide" evidence="2">
    <location>
        <begin position="1"/>
        <end position="28"/>
    </location>
</feature>
<protein>
    <submittedName>
        <fullName evidence="4">S-layer homology domain-containing protein</fullName>
    </submittedName>
</protein>
<keyword evidence="5" id="KW-1185">Reference proteome</keyword>
<evidence type="ECO:0000259" key="3">
    <source>
        <dbReference type="PROSITE" id="PS51272"/>
    </source>
</evidence>
<accession>A0A3S9V607</accession>
<gene>
    <name evidence="4" type="ORF">EI981_28290</name>
</gene>
<feature type="domain" description="SLH" evidence="3">
    <location>
        <begin position="31"/>
        <end position="95"/>
    </location>
</feature>
<evidence type="ECO:0000256" key="2">
    <source>
        <dbReference type="SAM" id="SignalP"/>
    </source>
</evidence>